<reference evidence="2 3" key="1">
    <citation type="submission" date="2019-03" db="EMBL/GenBank/DDBJ databases">
        <title>Genomic analyses of the natural microbiome of Caenorhabditis elegans.</title>
        <authorList>
            <person name="Samuel B."/>
        </authorList>
    </citation>
    <scope>NUCLEOTIDE SEQUENCE [LARGE SCALE GENOMIC DNA]</scope>
    <source>
        <strain evidence="2 3">JUb89</strain>
    </source>
</reference>
<evidence type="ECO:0000313" key="3">
    <source>
        <dbReference type="Proteomes" id="UP000294963"/>
    </source>
</evidence>
<sequence length="166" mass="19984">MFIAHIPAGYLFAKAIYQKVQLGDIRYRSYMWVMCVGAVFPDIDLFYFFLIDNQSVHHHKYFLHWPIFWLSLFLIFYLYALYRRYRSKVAILGSLFCAVAILHVLLDTLVGDIWWFAPLINQPYALFEVTARYKPWWLNFIFHWSFVIEMLICLAAFVVYRKSARQ</sequence>
<gene>
    <name evidence="2" type="ORF">EC844_1434</name>
</gene>
<protein>
    <submittedName>
        <fullName evidence="2">Inner membrane protein</fullName>
    </submittedName>
</protein>
<name>A0A4R1X793_ACICA</name>
<dbReference type="EMBL" id="SLVJ01000043">
    <property type="protein sequence ID" value="TCM59387.1"/>
    <property type="molecule type" value="Genomic_DNA"/>
</dbReference>
<accession>A0A4R1X793</accession>
<organism evidence="2 3">
    <name type="scientific">Acinetobacter calcoaceticus</name>
    <dbReference type="NCBI Taxonomy" id="471"/>
    <lineage>
        <taxon>Bacteria</taxon>
        <taxon>Pseudomonadati</taxon>
        <taxon>Pseudomonadota</taxon>
        <taxon>Gammaproteobacteria</taxon>
        <taxon>Moraxellales</taxon>
        <taxon>Moraxellaceae</taxon>
        <taxon>Acinetobacter</taxon>
        <taxon>Acinetobacter calcoaceticus/baumannii complex</taxon>
    </lineage>
</organism>
<keyword evidence="3" id="KW-1185">Reference proteome</keyword>
<keyword evidence="1" id="KW-1133">Transmembrane helix</keyword>
<evidence type="ECO:0000256" key="1">
    <source>
        <dbReference type="SAM" id="Phobius"/>
    </source>
</evidence>
<dbReference type="Proteomes" id="UP000294963">
    <property type="component" value="Unassembled WGS sequence"/>
</dbReference>
<feature type="transmembrane region" description="Helical" evidence="1">
    <location>
        <begin position="89"/>
        <end position="116"/>
    </location>
</feature>
<dbReference type="Pfam" id="PF04307">
    <property type="entry name" value="YdjM"/>
    <property type="match status" value="1"/>
</dbReference>
<feature type="transmembrane region" description="Helical" evidence="1">
    <location>
        <begin position="62"/>
        <end position="82"/>
    </location>
</feature>
<proteinExistence type="predicted"/>
<dbReference type="InterPro" id="IPR007404">
    <property type="entry name" value="YdjM-like"/>
</dbReference>
<keyword evidence="1" id="KW-0472">Membrane</keyword>
<dbReference type="AlphaFoldDB" id="A0A4R1X793"/>
<dbReference type="OrthoDB" id="199738at2"/>
<comment type="caution">
    <text evidence="2">The sequence shown here is derived from an EMBL/GenBank/DDBJ whole genome shotgun (WGS) entry which is preliminary data.</text>
</comment>
<keyword evidence="1" id="KW-0812">Transmembrane</keyword>
<evidence type="ECO:0000313" key="2">
    <source>
        <dbReference type="EMBL" id="TCM59387.1"/>
    </source>
</evidence>
<feature type="transmembrane region" description="Helical" evidence="1">
    <location>
        <begin position="29"/>
        <end position="50"/>
    </location>
</feature>
<feature type="transmembrane region" description="Helical" evidence="1">
    <location>
        <begin position="136"/>
        <end position="160"/>
    </location>
</feature>